<keyword evidence="3 8" id="KW-0808">Transferase</keyword>
<dbReference type="InterPro" id="IPR015421">
    <property type="entry name" value="PyrdxlP-dep_Trfase_major"/>
</dbReference>
<evidence type="ECO:0000256" key="7">
    <source>
        <dbReference type="ARBA" id="ARBA00044507"/>
    </source>
</evidence>
<reference evidence="10 11" key="1">
    <citation type="submission" date="2019-06" db="EMBL/GenBank/DDBJ databases">
        <title>Sorghum-associated microbial communities from plants grown in Nebraska, USA.</title>
        <authorList>
            <person name="Schachtman D."/>
        </authorList>
    </citation>
    <scope>NUCLEOTIDE SEQUENCE [LARGE SCALE GENOMIC DNA]</scope>
    <source>
        <strain evidence="10 11">2482</strain>
    </source>
</reference>
<evidence type="ECO:0000256" key="8">
    <source>
        <dbReference type="HAMAP-Rule" id="MF_00423"/>
    </source>
</evidence>
<dbReference type="GO" id="GO:0005737">
    <property type="term" value="C:cytoplasm"/>
    <property type="evidence" value="ECO:0007669"/>
    <property type="project" value="UniProtKB-SubCell"/>
</dbReference>
<comment type="cofactor">
    <cofactor evidence="1 8 9">
        <name>pyridoxal 5'-phosphate</name>
        <dbReference type="ChEBI" id="CHEBI:597326"/>
    </cofactor>
</comment>
<keyword evidence="6 8" id="KW-0711">Selenium</keyword>
<comment type="caution">
    <text evidence="10">The sequence shown here is derived from an EMBL/GenBank/DDBJ whole genome shotgun (WGS) entry which is preliminary data.</text>
</comment>
<dbReference type="EMBL" id="VIVN01000005">
    <property type="protein sequence ID" value="TWE01660.1"/>
    <property type="molecule type" value="Genomic_DNA"/>
</dbReference>
<keyword evidence="11" id="KW-1185">Reference proteome</keyword>
<dbReference type="GO" id="GO:0004125">
    <property type="term" value="F:L-seryl-tRNA(Sec) selenium transferase activity"/>
    <property type="evidence" value="ECO:0007669"/>
    <property type="project" value="UniProtKB-UniRule"/>
</dbReference>
<name>A0A561DE27_9BACI</name>
<evidence type="ECO:0000256" key="6">
    <source>
        <dbReference type="ARBA" id="ARBA00023266"/>
    </source>
</evidence>
<evidence type="ECO:0000256" key="3">
    <source>
        <dbReference type="ARBA" id="ARBA00022679"/>
    </source>
</evidence>
<evidence type="ECO:0000313" key="10">
    <source>
        <dbReference type="EMBL" id="TWE01660.1"/>
    </source>
</evidence>
<evidence type="ECO:0000256" key="1">
    <source>
        <dbReference type="ARBA" id="ARBA00001933"/>
    </source>
</evidence>
<feature type="modified residue" description="N6-(pyridoxal phosphate)lysine" evidence="8 9">
    <location>
        <position position="321"/>
    </location>
</feature>
<evidence type="ECO:0000256" key="2">
    <source>
        <dbReference type="ARBA" id="ARBA00022490"/>
    </source>
</evidence>
<comment type="function">
    <text evidence="8">Converts seryl-tRNA(Sec) to selenocysteinyl-tRNA(Sec) required for selenoprotein biosynthesis.</text>
</comment>
<dbReference type="Gene3D" id="3.90.1150.180">
    <property type="match status" value="1"/>
</dbReference>
<dbReference type="AlphaFoldDB" id="A0A561DE27"/>
<proteinExistence type="inferred from homology"/>
<dbReference type="Pfam" id="PF03841">
    <property type="entry name" value="SelA"/>
    <property type="match status" value="1"/>
</dbReference>
<evidence type="ECO:0000256" key="5">
    <source>
        <dbReference type="ARBA" id="ARBA00022917"/>
    </source>
</evidence>
<comment type="catalytic activity">
    <reaction evidence="8">
        <text>L-seryl-tRNA(Sec) + selenophosphate + H(+) = L-selenocysteinyl-tRNA(Sec) + phosphate</text>
        <dbReference type="Rhea" id="RHEA:22728"/>
        <dbReference type="Rhea" id="RHEA-COMP:9742"/>
        <dbReference type="Rhea" id="RHEA-COMP:9743"/>
        <dbReference type="ChEBI" id="CHEBI:15378"/>
        <dbReference type="ChEBI" id="CHEBI:16144"/>
        <dbReference type="ChEBI" id="CHEBI:43474"/>
        <dbReference type="ChEBI" id="CHEBI:78533"/>
        <dbReference type="ChEBI" id="CHEBI:78573"/>
        <dbReference type="EC" id="2.9.1.1"/>
    </reaction>
</comment>
<dbReference type="EC" id="2.9.1.1" evidence="8"/>
<dbReference type="PANTHER" id="PTHR32328">
    <property type="entry name" value="L-SERYL-TRNA(SEC) SELENIUM TRANSFERASE"/>
    <property type="match status" value="1"/>
</dbReference>
<comment type="similarity">
    <text evidence="7 8">Belongs to the SelA family.</text>
</comment>
<evidence type="ECO:0000256" key="4">
    <source>
        <dbReference type="ARBA" id="ARBA00022898"/>
    </source>
</evidence>
<evidence type="ECO:0000256" key="9">
    <source>
        <dbReference type="PIRSR" id="PIRSR618319-50"/>
    </source>
</evidence>
<dbReference type="HAMAP" id="MF_00423">
    <property type="entry name" value="SelA"/>
    <property type="match status" value="1"/>
</dbReference>
<comment type="pathway">
    <text evidence="8">Aminoacyl-tRNA biosynthesis; selenocysteinyl-tRNA(Sec) biosynthesis; selenocysteinyl-tRNA(Sec) from L-seryl-tRNA(Sec) (bacterial route): step 1/1.</text>
</comment>
<dbReference type="Gene3D" id="3.40.640.10">
    <property type="entry name" value="Type I PLP-dependent aspartate aminotransferase-like (Major domain)"/>
    <property type="match status" value="1"/>
</dbReference>
<sequence length="492" mass="55127">MPLYYTKVKQPAASLQKEFFIVKEWLRSLPAIHELQNHENFLKLYNENQLDHPQLTKQLKDVLDQIRDSILKGQWQGATPGTNNFMEELFQTLEENIQKQYSYTIEKVINATGTILHTNLGRARLSENAITHVVETAKNYSNLEYRLKEGERGSRHSHVESLIREITGAEAAMVVNNNASAVYLVLRSLAKQKEVIVSRGQLVEIGGSFRISSIMEESGAILKEIGTTNKTHLYDYENALSPDTAVIMKVHTSNFKVIGFTKSVETEELIQLTKRQENVIFYEDLGSGALYDFKKHGIGDEPVVKEVIEMGADVVTFSGDKLLGGPQAGIIAGKKAIIDQLKKHQLARVVRVDKMALAALEGTLIDYARGETAMRNIPTIRDLLVSIHQLDERAQLFVTKLLQKTSHFNATILQDSSQVGGGTMPDVLLPTMVIALKHEKLSAEQIGRKLRTETKPAIIARIQKDELIIDLRTVSVEEENLLLDAIVNINPE</sequence>
<dbReference type="Proteomes" id="UP000319671">
    <property type="component" value="Unassembled WGS sequence"/>
</dbReference>
<dbReference type="InterPro" id="IPR018319">
    <property type="entry name" value="SelA-like"/>
</dbReference>
<dbReference type="PANTHER" id="PTHR32328:SF0">
    <property type="entry name" value="L-SERYL-TRNA(SEC) SELENIUM TRANSFERASE"/>
    <property type="match status" value="1"/>
</dbReference>
<organism evidence="10 11">
    <name type="scientific">Neobacillus bataviensis</name>
    <dbReference type="NCBI Taxonomy" id="220685"/>
    <lineage>
        <taxon>Bacteria</taxon>
        <taxon>Bacillati</taxon>
        <taxon>Bacillota</taxon>
        <taxon>Bacilli</taxon>
        <taxon>Bacillales</taxon>
        <taxon>Bacillaceae</taxon>
        <taxon>Neobacillus</taxon>
    </lineage>
</organism>
<evidence type="ECO:0000313" key="11">
    <source>
        <dbReference type="Proteomes" id="UP000319671"/>
    </source>
</evidence>
<protein>
    <recommendedName>
        <fullName evidence="8">L-seryl-tRNA(Sec) selenium transferase</fullName>
        <ecNumber evidence="8">2.9.1.1</ecNumber>
    </recommendedName>
    <alternativeName>
        <fullName evidence="8">Selenocysteine synthase</fullName>
        <shortName evidence="8">Sec synthase</shortName>
    </alternativeName>
    <alternativeName>
        <fullName evidence="8">Selenocysteinyl-tRNA(Sec) synthase</fullName>
    </alternativeName>
</protein>
<gene>
    <name evidence="8" type="primary">selA</name>
    <name evidence="10" type="ORF">FB550_10526</name>
</gene>
<dbReference type="InterPro" id="IPR015424">
    <property type="entry name" value="PyrdxlP-dep_Trfase"/>
</dbReference>
<dbReference type="GO" id="GO:0001717">
    <property type="term" value="P:conversion of seryl-tRNAsec to selenocys-tRNAsec"/>
    <property type="evidence" value="ECO:0007669"/>
    <property type="project" value="UniProtKB-UniRule"/>
</dbReference>
<comment type="subcellular location">
    <subcellularLocation>
        <location evidence="8">Cytoplasm</location>
    </subcellularLocation>
</comment>
<dbReference type="GO" id="GO:0001514">
    <property type="term" value="P:selenocysteine incorporation"/>
    <property type="evidence" value="ECO:0007669"/>
    <property type="project" value="UniProtKB-UniRule"/>
</dbReference>
<dbReference type="InterPro" id="IPR004534">
    <property type="entry name" value="SelA_trans"/>
</dbReference>
<keyword evidence="2 8" id="KW-0963">Cytoplasm</keyword>
<dbReference type="NCBIfam" id="TIGR00474">
    <property type="entry name" value="selA"/>
    <property type="match status" value="1"/>
</dbReference>
<accession>A0A561DE27</accession>
<keyword evidence="4 8" id="KW-0663">Pyridoxal phosphate</keyword>
<dbReference type="UniPathway" id="UPA00906">
    <property type="reaction ID" value="UER00896"/>
</dbReference>
<keyword evidence="5 8" id="KW-0648">Protein biosynthesis</keyword>
<dbReference type="SUPFAM" id="SSF53383">
    <property type="entry name" value="PLP-dependent transferases"/>
    <property type="match status" value="1"/>
</dbReference>